<feature type="transmembrane region" description="Helical" evidence="7">
    <location>
        <begin position="258"/>
        <end position="278"/>
    </location>
</feature>
<evidence type="ECO:0000256" key="3">
    <source>
        <dbReference type="ARBA" id="ARBA00022475"/>
    </source>
</evidence>
<organism evidence="8 9">
    <name type="scientific">Oceanisphaera arctica</name>
    <dbReference type="NCBI Taxonomy" id="641510"/>
    <lineage>
        <taxon>Bacteria</taxon>
        <taxon>Pseudomonadati</taxon>
        <taxon>Pseudomonadota</taxon>
        <taxon>Gammaproteobacteria</taxon>
        <taxon>Aeromonadales</taxon>
        <taxon>Aeromonadaceae</taxon>
        <taxon>Oceanisphaera</taxon>
    </lineage>
</organism>
<protein>
    <recommendedName>
        <fullName evidence="10">Transporter</fullName>
    </recommendedName>
</protein>
<evidence type="ECO:0000256" key="6">
    <source>
        <dbReference type="ARBA" id="ARBA00023136"/>
    </source>
</evidence>
<dbReference type="EMBL" id="MPZM01000045">
    <property type="protein sequence ID" value="PPL14902.1"/>
    <property type="molecule type" value="Genomic_DNA"/>
</dbReference>
<comment type="subcellular location">
    <subcellularLocation>
        <location evidence="1">Membrane</location>
        <topology evidence="1">Multi-pass membrane protein</topology>
    </subcellularLocation>
</comment>
<dbReference type="PANTHER" id="PTHR36838">
    <property type="entry name" value="AUXIN EFFLUX CARRIER FAMILY PROTEIN"/>
    <property type="match status" value="1"/>
</dbReference>
<dbReference type="Pfam" id="PF03547">
    <property type="entry name" value="Mem_trans"/>
    <property type="match status" value="1"/>
</dbReference>
<sequence>MTSILSIMVPIFLLIALGYVAVSRQLLTPQASQGLGQFVLYFAMPALLFQNLSQMKFEQVLDPLYLIAYAGGSLLTLVTALLLIRCFRHKDGSLAAIQVMGMTAPNSAFFGYPILLQVLETSSAKAFAMSVMVENLIIIPLGLLLLEYNTPREGQPRTGSLCWLLLRRLLRNPLLLAIMAGLCVSLLSIRLPEAISLPLGLLGQASVAVALFAIGGSLVGNRIQSNLPDMGMVMVGKLILHPLLAALMIWLLPPFDPGLSKALVLIAAMPMMSMYPIIGAQFGHGRFCAGTLLLTTMTAFITISMALWLLQT</sequence>
<dbReference type="OrthoDB" id="3435874at2"/>
<dbReference type="GO" id="GO:0055085">
    <property type="term" value="P:transmembrane transport"/>
    <property type="evidence" value="ECO:0007669"/>
    <property type="project" value="InterPro"/>
</dbReference>
<keyword evidence="2" id="KW-0813">Transport</keyword>
<feature type="transmembrane region" description="Helical" evidence="7">
    <location>
        <begin position="64"/>
        <end position="84"/>
    </location>
</feature>
<feature type="transmembrane region" description="Helical" evidence="7">
    <location>
        <begin position="6"/>
        <end position="22"/>
    </location>
</feature>
<evidence type="ECO:0000256" key="4">
    <source>
        <dbReference type="ARBA" id="ARBA00022692"/>
    </source>
</evidence>
<feature type="transmembrane region" description="Helical" evidence="7">
    <location>
        <begin position="34"/>
        <end position="52"/>
    </location>
</feature>
<keyword evidence="4 7" id="KW-0812">Transmembrane</keyword>
<evidence type="ECO:0000256" key="5">
    <source>
        <dbReference type="ARBA" id="ARBA00022989"/>
    </source>
</evidence>
<evidence type="ECO:0000256" key="1">
    <source>
        <dbReference type="ARBA" id="ARBA00004141"/>
    </source>
</evidence>
<feature type="transmembrane region" description="Helical" evidence="7">
    <location>
        <begin position="231"/>
        <end position="252"/>
    </location>
</feature>
<gene>
    <name evidence="8" type="ORF">UN63_14400</name>
</gene>
<keyword evidence="3" id="KW-1003">Cell membrane</keyword>
<feature type="transmembrane region" description="Helical" evidence="7">
    <location>
        <begin position="290"/>
        <end position="310"/>
    </location>
</feature>
<name>A0A2P5TJ85_9GAMM</name>
<evidence type="ECO:0008006" key="10">
    <source>
        <dbReference type="Google" id="ProtNLM"/>
    </source>
</evidence>
<feature type="transmembrane region" description="Helical" evidence="7">
    <location>
        <begin position="127"/>
        <end position="148"/>
    </location>
</feature>
<keyword evidence="5 7" id="KW-1133">Transmembrane helix</keyword>
<feature type="transmembrane region" description="Helical" evidence="7">
    <location>
        <begin position="169"/>
        <end position="189"/>
    </location>
</feature>
<accession>A0A2P5TJ85</accession>
<keyword evidence="6 7" id="KW-0472">Membrane</keyword>
<dbReference type="InterPro" id="IPR004776">
    <property type="entry name" value="Mem_transp_PIN-like"/>
</dbReference>
<feature type="transmembrane region" description="Helical" evidence="7">
    <location>
        <begin position="96"/>
        <end position="115"/>
    </location>
</feature>
<comment type="caution">
    <text evidence="8">The sequence shown here is derived from an EMBL/GenBank/DDBJ whole genome shotgun (WGS) entry which is preliminary data.</text>
</comment>
<keyword evidence="9" id="KW-1185">Reference proteome</keyword>
<evidence type="ECO:0000256" key="7">
    <source>
        <dbReference type="SAM" id="Phobius"/>
    </source>
</evidence>
<dbReference type="GO" id="GO:0016020">
    <property type="term" value="C:membrane"/>
    <property type="evidence" value="ECO:0007669"/>
    <property type="project" value="UniProtKB-SubCell"/>
</dbReference>
<reference evidence="9" key="1">
    <citation type="submission" date="2016-11" db="EMBL/GenBank/DDBJ databases">
        <authorList>
            <person name="Sisinthy S."/>
            <person name="Ara S."/>
            <person name="Gundlapally S.R."/>
        </authorList>
    </citation>
    <scope>NUCLEOTIDE SEQUENCE [LARGE SCALE GENOMIC DNA]</scope>
    <source>
        <strain evidence="9">V1-41</strain>
    </source>
</reference>
<dbReference type="PANTHER" id="PTHR36838:SF3">
    <property type="entry name" value="TRANSPORTER AUXIN EFFLUX CARRIER EC FAMILY"/>
    <property type="match status" value="1"/>
</dbReference>
<evidence type="ECO:0000256" key="2">
    <source>
        <dbReference type="ARBA" id="ARBA00022448"/>
    </source>
</evidence>
<proteinExistence type="predicted"/>
<evidence type="ECO:0000313" key="8">
    <source>
        <dbReference type="EMBL" id="PPL14902.1"/>
    </source>
</evidence>
<dbReference type="AlphaFoldDB" id="A0A2P5TJ85"/>
<feature type="transmembrane region" description="Helical" evidence="7">
    <location>
        <begin position="195"/>
        <end position="219"/>
    </location>
</feature>
<dbReference type="RefSeq" id="WP_104487789.1">
    <property type="nucleotide sequence ID" value="NZ_BMYB01000031.1"/>
</dbReference>
<dbReference type="Proteomes" id="UP000242231">
    <property type="component" value="Unassembled WGS sequence"/>
</dbReference>
<evidence type="ECO:0000313" key="9">
    <source>
        <dbReference type="Proteomes" id="UP000242231"/>
    </source>
</evidence>